<evidence type="ECO:0000256" key="2">
    <source>
        <dbReference type="ARBA" id="ARBA00009399"/>
    </source>
</evidence>
<keyword evidence="3 6" id="KW-0812">Transmembrane</keyword>
<dbReference type="AlphaFoldDB" id="A0A1W2A1Y0"/>
<dbReference type="InterPro" id="IPR051401">
    <property type="entry name" value="GtrA_CellWall_Glycosyl"/>
</dbReference>
<name>A0A1W2A1Y0_9HYPH</name>
<protein>
    <submittedName>
        <fullName evidence="8">Putative flippase GtrA (Transmembrane translocase of bactoprenol-linked glucose)</fullName>
    </submittedName>
</protein>
<dbReference type="GO" id="GO:0000271">
    <property type="term" value="P:polysaccharide biosynthetic process"/>
    <property type="evidence" value="ECO:0007669"/>
    <property type="project" value="InterPro"/>
</dbReference>
<feature type="domain" description="GtrA/DPMS transmembrane" evidence="7">
    <location>
        <begin position="13"/>
        <end position="131"/>
    </location>
</feature>
<dbReference type="STRING" id="937218.SAMN06297251_103301"/>
<evidence type="ECO:0000256" key="3">
    <source>
        <dbReference type="ARBA" id="ARBA00022692"/>
    </source>
</evidence>
<evidence type="ECO:0000256" key="5">
    <source>
        <dbReference type="ARBA" id="ARBA00023136"/>
    </source>
</evidence>
<dbReference type="PANTHER" id="PTHR38459">
    <property type="entry name" value="PROPHAGE BACTOPRENOL-LINKED GLUCOSE TRANSLOCASE HOMOLOG"/>
    <property type="match status" value="1"/>
</dbReference>
<feature type="transmembrane region" description="Helical" evidence="6">
    <location>
        <begin position="106"/>
        <end position="130"/>
    </location>
</feature>
<gene>
    <name evidence="8" type="ORF">SAMN06297251_103301</name>
</gene>
<feature type="transmembrane region" description="Helical" evidence="6">
    <location>
        <begin position="45"/>
        <end position="63"/>
    </location>
</feature>
<evidence type="ECO:0000313" key="8">
    <source>
        <dbReference type="EMBL" id="SMC54664.1"/>
    </source>
</evidence>
<feature type="transmembrane region" description="Helical" evidence="6">
    <location>
        <begin position="12"/>
        <end position="33"/>
    </location>
</feature>
<dbReference type="PANTHER" id="PTHR38459:SF1">
    <property type="entry name" value="PROPHAGE BACTOPRENOL-LINKED GLUCOSE TRANSLOCASE HOMOLOG"/>
    <property type="match status" value="1"/>
</dbReference>
<keyword evidence="5 6" id="KW-0472">Membrane</keyword>
<comment type="similarity">
    <text evidence="2">Belongs to the GtrA family.</text>
</comment>
<keyword evidence="9" id="KW-1185">Reference proteome</keyword>
<evidence type="ECO:0000256" key="6">
    <source>
        <dbReference type="SAM" id="Phobius"/>
    </source>
</evidence>
<evidence type="ECO:0000256" key="1">
    <source>
        <dbReference type="ARBA" id="ARBA00004141"/>
    </source>
</evidence>
<evidence type="ECO:0000259" key="7">
    <source>
        <dbReference type="Pfam" id="PF04138"/>
    </source>
</evidence>
<dbReference type="InterPro" id="IPR007267">
    <property type="entry name" value="GtrA_DPMS_TM"/>
</dbReference>
<dbReference type="Proteomes" id="UP000192656">
    <property type="component" value="Unassembled WGS sequence"/>
</dbReference>
<comment type="subcellular location">
    <subcellularLocation>
        <location evidence="1">Membrane</location>
        <topology evidence="1">Multi-pass membrane protein</topology>
    </subcellularLocation>
</comment>
<accession>A0A1W2A1Y0</accession>
<dbReference type="EMBL" id="FWXR01000003">
    <property type="protein sequence ID" value="SMC54664.1"/>
    <property type="molecule type" value="Genomic_DNA"/>
</dbReference>
<evidence type="ECO:0000256" key="4">
    <source>
        <dbReference type="ARBA" id="ARBA00022989"/>
    </source>
</evidence>
<dbReference type="GO" id="GO:0005886">
    <property type="term" value="C:plasma membrane"/>
    <property type="evidence" value="ECO:0007669"/>
    <property type="project" value="TreeGrafter"/>
</dbReference>
<proteinExistence type="inferred from homology"/>
<feature type="transmembrane region" description="Helical" evidence="6">
    <location>
        <begin position="75"/>
        <end position="100"/>
    </location>
</feature>
<evidence type="ECO:0000313" key="9">
    <source>
        <dbReference type="Proteomes" id="UP000192656"/>
    </source>
</evidence>
<organism evidence="8 9">
    <name type="scientific">Fulvimarina manganoxydans</name>
    <dbReference type="NCBI Taxonomy" id="937218"/>
    <lineage>
        <taxon>Bacteria</taxon>
        <taxon>Pseudomonadati</taxon>
        <taxon>Pseudomonadota</taxon>
        <taxon>Alphaproteobacteria</taxon>
        <taxon>Hyphomicrobiales</taxon>
        <taxon>Aurantimonadaceae</taxon>
        <taxon>Fulvimarina</taxon>
    </lineage>
</organism>
<reference evidence="8 9" key="1">
    <citation type="submission" date="2017-04" db="EMBL/GenBank/DDBJ databases">
        <authorList>
            <person name="Afonso C.L."/>
            <person name="Miller P.J."/>
            <person name="Scott M.A."/>
            <person name="Spackman E."/>
            <person name="Goraichik I."/>
            <person name="Dimitrov K.M."/>
            <person name="Suarez D.L."/>
            <person name="Swayne D.E."/>
        </authorList>
    </citation>
    <scope>NUCLEOTIDE SEQUENCE [LARGE SCALE GENOMIC DNA]</scope>
    <source>
        <strain evidence="8 9">CGMCC 1.10972</strain>
    </source>
</reference>
<keyword evidence="4 6" id="KW-1133">Transmembrane helix</keyword>
<dbReference type="Pfam" id="PF04138">
    <property type="entry name" value="GtrA_DPMS_TM"/>
    <property type="match status" value="1"/>
</dbReference>
<sequence length="142" mass="15052">MTAPQASRAQFLRFAVIGAIGFALDGGGLLILTEGFDADPIASRFATFSCAVVTTWLLNRRFAFVGGGRSLIAEFGAYLGVQGFGFLCNLAVYSIAVLLLPYPLDIPIVALVMAAGVGLLANFLGLKHLVFIRPEKSGRREG</sequence>